<gene>
    <name evidence="2" type="ORF">PSTT_05590</name>
</gene>
<evidence type="ECO:0008006" key="4">
    <source>
        <dbReference type="Google" id="ProtNLM"/>
    </source>
</evidence>
<dbReference type="Proteomes" id="UP000239156">
    <property type="component" value="Unassembled WGS sequence"/>
</dbReference>
<keyword evidence="3" id="KW-1185">Reference proteome</keyword>
<keyword evidence="1" id="KW-0732">Signal</keyword>
<reference evidence="2" key="1">
    <citation type="submission" date="2017-12" db="EMBL/GenBank/DDBJ databases">
        <title>Gene loss provides genomic basis for host adaptation in cereal stripe rust fungi.</title>
        <authorList>
            <person name="Xia C."/>
        </authorList>
    </citation>
    <scope>NUCLEOTIDE SEQUENCE [LARGE SCALE GENOMIC DNA]</scope>
    <source>
        <strain evidence="2">93-210</strain>
    </source>
</reference>
<dbReference type="VEuPathDB" id="FungiDB:PSHT_13490"/>
<feature type="non-terminal residue" evidence="2">
    <location>
        <position position="169"/>
    </location>
</feature>
<sequence>MKIIDFFQPPHITSLILAFVFTSSEALAAATQSRSCNQYFFVGNTPGSAEVTTCPTSAGSTVAQWITNLGPLLSSSNVTCLTNKEGNVIPGHQLETLIALQYHVEDEGRFRIRTMHVGTDVPKRISTTIQPVSHSQLGIKSLTSRADTLFQIYQPVPRVLSKHDLVSGE</sequence>
<feature type="signal peptide" evidence="1">
    <location>
        <begin position="1"/>
        <end position="28"/>
    </location>
</feature>
<dbReference type="EMBL" id="PKSL01000041">
    <property type="protein sequence ID" value="POW11086.1"/>
    <property type="molecule type" value="Genomic_DNA"/>
</dbReference>
<comment type="caution">
    <text evidence="2">The sequence shown here is derived from an EMBL/GenBank/DDBJ whole genome shotgun (WGS) entry which is preliminary data.</text>
</comment>
<accession>A0A2S4VNH5</accession>
<protein>
    <recommendedName>
        <fullName evidence="4">Secreted protein</fullName>
    </recommendedName>
</protein>
<evidence type="ECO:0000313" key="2">
    <source>
        <dbReference type="EMBL" id="POW11086.1"/>
    </source>
</evidence>
<organism evidence="2 3">
    <name type="scientific">Puccinia striiformis</name>
    <dbReference type="NCBI Taxonomy" id="27350"/>
    <lineage>
        <taxon>Eukaryota</taxon>
        <taxon>Fungi</taxon>
        <taxon>Dikarya</taxon>
        <taxon>Basidiomycota</taxon>
        <taxon>Pucciniomycotina</taxon>
        <taxon>Pucciniomycetes</taxon>
        <taxon>Pucciniales</taxon>
        <taxon>Pucciniaceae</taxon>
        <taxon>Puccinia</taxon>
    </lineage>
</organism>
<feature type="chain" id="PRO_5015435104" description="Secreted protein" evidence="1">
    <location>
        <begin position="29"/>
        <end position="169"/>
    </location>
</feature>
<name>A0A2S4VNH5_9BASI</name>
<evidence type="ECO:0000313" key="3">
    <source>
        <dbReference type="Proteomes" id="UP000239156"/>
    </source>
</evidence>
<evidence type="ECO:0000256" key="1">
    <source>
        <dbReference type="SAM" id="SignalP"/>
    </source>
</evidence>
<dbReference type="AlphaFoldDB" id="A0A2S4VNH5"/>
<dbReference type="VEuPathDB" id="FungiDB:PSTT_05590"/>
<proteinExistence type="predicted"/>